<proteinExistence type="predicted"/>
<accession>A0AA38M3N9</accession>
<dbReference type="PANTHER" id="PTHR42643:SF24">
    <property type="entry name" value="IONOTROPIC RECEPTOR 60A"/>
    <property type="match status" value="1"/>
</dbReference>
<evidence type="ECO:0000256" key="4">
    <source>
        <dbReference type="ARBA" id="ARBA00022989"/>
    </source>
</evidence>
<keyword evidence="7" id="KW-0325">Glycoprotein</keyword>
<evidence type="ECO:0000313" key="9">
    <source>
        <dbReference type="EMBL" id="KAJ3641679.1"/>
    </source>
</evidence>
<evidence type="ECO:0000313" key="10">
    <source>
        <dbReference type="Proteomes" id="UP001168821"/>
    </source>
</evidence>
<keyword evidence="6" id="KW-0675">Receptor</keyword>
<keyword evidence="3 8" id="KW-0812">Transmembrane</keyword>
<dbReference type="GO" id="GO:0005886">
    <property type="term" value="C:plasma membrane"/>
    <property type="evidence" value="ECO:0007669"/>
    <property type="project" value="UniProtKB-SubCell"/>
</dbReference>
<evidence type="ECO:0000256" key="5">
    <source>
        <dbReference type="ARBA" id="ARBA00023136"/>
    </source>
</evidence>
<sequence>MLILATILSTLSTDKCLHSVIRNEYKFEKNVVVLGDKVDVFVPSDIPVTLLDLEHHEKSDNFVVFLNNSRKFQNFNNKKARYVVVASNVKEVLEAAQKEQINRVLVVKDNSVYYRNNPHVCNATPIILKGRNCNYPSSVFSTLKTFTNCHLKVGFVTTPPFVVDIHRPDNPGVLVSLVRTLQEVSHLRMVYQNSSQFDHELLNNGSLYKLGWALQDGHLDLAIGHLMMNESQTTPFDFGPLLVQDYIIFTLPKPKKLKSYKKLVVVFKMEIWIRIFIGIWVMVVIFYLFGLVEDFQRTTIFETMFDVFHVCIGGGVTHLPDWISSRILLTFFFLVSLSLDSIYLGNLSQIFGFSSYDAPIGNVFQLALFHLKCVVSWRMERLCLLMYVTRHGRLQGELLHIKNFTESYNLNSTAVGKENATVMFSSILDVHPSESENLAFFKPGTDYLSLFDTFYFNKDTVFNEGIAFWSQEMVEKGFILKWFNDIRISNVNTSILPEDEQKVVVLKLAHFEESFRVLIGGYVLAVLGLVLEFVFLGLDRLGVVGRVKKWVVFAVMLLKPPELKKGE</sequence>
<evidence type="ECO:0000256" key="2">
    <source>
        <dbReference type="ARBA" id="ARBA00022475"/>
    </source>
</evidence>
<evidence type="ECO:0000256" key="7">
    <source>
        <dbReference type="ARBA" id="ARBA00023180"/>
    </source>
</evidence>
<keyword evidence="2" id="KW-1003">Cell membrane</keyword>
<name>A0AA38M3N9_9CUCU</name>
<reference evidence="9" key="1">
    <citation type="journal article" date="2023" name="G3 (Bethesda)">
        <title>Whole genome assemblies of Zophobas morio and Tenebrio molitor.</title>
        <authorList>
            <person name="Kaur S."/>
            <person name="Stinson S.A."/>
            <person name="diCenzo G.C."/>
        </authorList>
    </citation>
    <scope>NUCLEOTIDE SEQUENCE</scope>
    <source>
        <strain evidence="9">QUZm001</strain>
    </source>
</reference>
<dbReference type="InterPro" id="IPR052192">
    <property type="entry name" value="Insect_Ionotropic_Sensory_Rcpt"/>
</dbReference>
<dbReference type="AlphaFoldDB" id="A0AA38M3N9"/>
<gene>
    <name evidence="9" type="ORF">Zmor_028163</name>
</gene>
<evidence type="ECO:0000256" key="8">
    <source>
        <dbReference type="SAM" id="Phobius"/>
    </source>
</evidence>
<dbReference type="PANTHER" id="PTHR42643">
    <property type="entry name" value="IONOTROPIC RECEPTOR 20A-RELATED"/>
    <property type="match status" value="1"/>
</dbReference>
<evidence type="ECO:0000256" key="3">
    <source>
        <dbReference type="ARBA" id="ARBA00022692"/>
    </source>
</evidence>
<evidence type="ECO:0000256" key="1">
    <source>
        <dbReference type="ARBA" id="ARBA00004651"/>
    </source>
</evidence>
<keyword evidence="5 8" id="KW-0472">Membrane</keyword>
<evidence type="ECO:0008006" key="11">
    <source>
        <dbReference type="Google" id="ProtNLM"/>
    </source>
</evidence>
<evidence type="ECO:0000256" key="6">
    <source>
        <dbReference type="ARBA" id="ARBA00023170"/>
    </source>
</evidence>
<feature type="transmembrane region" description="Helical" evidence="8">
    <location>
        <begin position="271"/>
        <end position="289"/>
    </location>
</feature>
<dbReference type="Gene3D" id="3.40.190.10">
    <property type="entry name" value="Periplasmic binding protein-like II"/>
    <property type="match status" value="1"/>
</dbReference>
<dbReference type="Proteomes" id="UP001168821">
    <property type="component" value="Unassembled WGS sequence"/>
</dbReference>
<keyword evidence="4 8" id="KW-1133">Transmembrane helix</keyword>
<comment type="caution">
    <text evidence="9">The sequence shown here is derived from an EMBL/GenBank/DDBJ whole genome shotgun (WGS) entry which is preliminary data.</text>
</comment>
<organism evidence="9 10">
    <name type="scientific">Zophobas morio</name>
    <dbReference type="NCBI Taxonomy" id="2755281"/>
    <lineage>
        <taxon>Eukaryota</taxon>
        <taxon>Metazoa</taxon>
        <taxon>Ecdysozoa</taxon>
        <taxon>Arthropoda</taxon>
        <taxon>Hexapoda</taxon>
        <taxon>Insecta</taxon>
        <taxon>Pterygota</taxon>
        <taxon>Neoptera</taxon>
        <taxon>Endopterygota</taxon>
        <taxon>Coleoptera</taxon>
        <taxon>Polyphaga</taxon>
        <taxon>Cucujiformia</taxon>
        <taxon>Tenebrionidae</taxon>
        <taxon>Zophobas</taxon>
    </lineage>
</organism>
<keyword evidence="10" id="KW-1185">Reference proteome</keyword>
<dbReference type="EMBL" id="JALNTZ010000009">
    <property type="protein sequence ID" value="KAJ3641679.1"/>
    <property type="molecule type" value="Genomic_DNA"/>
</dbReference>
<feature type="transmembrane region" description="Helical" evidence="8">
    <location>
        <begin position="517"/>
        <end position="538"/>
    </location>
</feature>
<protein>
    <recommendedName>
        <fullName evidence="11">Ionotropic receptor</fullName>
    </recommendedName>
</protein>
<comment type="subcellular location">
    <subcellularLocation>
        <location evidence="1">Cell membrane</location>
        <topology evidence="1">Multi-pass membrane protein</topology>
    </subcellularLocation>
</comment>
<feature type="transmembrane region" description="Helical" evidence="8">
    <location>
        <begin position="327"/>
        <end position="345"/>
    </location>
</feature>